<gene>
    <name evidence="2" type="ORF">ACFSYH_09500</name>
</gene>
<dbReference type="RefSeq" id="WP_377466714.1">
    <property type="nucleotide sequence ID" value="NZ_JBHUOP010000004.1"/>
</dbReference>
<reference evidence="3" key="1">
    <citation type="journal article" date="2019" name="Int. J. Syst. Evol. Microbiol.">
        <title>The Global Catalogue of Microorganisms (GCM) 10K type strain sequencing project: providing services to taxonomists for standard genome sequencing and annotation.</title>
        <authorList>
            <consortium name="The Broad Institute Genomics Platform"/>
            <consortium name="The Broad Institute Genome Sequencing Center for Infectious Disease"/>
            <person name="Wu L."/>
            <person name="Ma J."/>
        </authorList>
    </citation>
    <scope>NUCLEOTIDE SEQUENCE [LARGE SCALE GENOMIC DNA]</scope>
    <source>
        <strain evidence="3">KCTC 33576</strain>
    </source>
</reference>
<feature type="transmembrane region" description="Helical" evidence="1">
    <location>
        <begin position="119"/>
        <end position="136"/>
    </location>
</feature>
<name>A0ABW5XHT0_9MICO</name>
<keyword evidence="1" id="KW-0472">Membrane</keyword>
<evidence type="ECO:0000256" key="1">
    <source>
        <dbReference type="SAM" id="Phobius"/>
    </source>
</evidence>
<evidence type="ECO:0000313" key="2">
    <source>
        <dbReference type="EMBL" id="MFD2840805.1"/>
    </source>
</evidence>
<feature type="transmembrane region" description="Helical" evidence="1">
    <location>
        <begin position="26"/>
        <end position="44"/>
    </location>
</feature>
<dbReference type="Proteomes" id="UP001597391">
    <property type="component" value="Unassembled WGS sequence"/>
</dbReference>
<comment type="caution">
    <text evidence="2">The sequence shown here is derived from an EMBL/GenBank/DDBJ whole genome shotgun (WGS) entry which is preliminary data.</text>
</comment>
<organism evidence="2 3">
    <name type="scientific">Populibacterium corticicola</name>
    <dbReference type="NCBI Taxonomy" id="1812826"/>
    <lineage>
        <taxon>Bacteria</taxon>
        <taxon>Bacillati</taxon>
        <taxon>Actinomycetota</taxon>
        <taxon>Actinomycetes</taxon>
        <taxon>Micrococcales</taxon>
        <taxon>Jonesiaceae</taxon>
        <taxon>Populibacterium</taxon>
    </lineage>
</organism>
<evidence type="ECO:0008006" key="4">
    <source>
        <dbReference type="Google" id="ProtNLM"/>
    </source>
</evidence>
<keyword evidence="1" id="KW-1133">Transmembrane helix</keyword>
<keyword evidence="1" id="KW-0812">Transmembrane</keyword>
<keyword evidence="3" id="KW-1185">Reference proteome</keyword>
<feature type="transmembrane region" description="Helical" evidence="1">
    <location>
        <begin position="96"/>
        <end position="113"/>
    </location>
</feature>
<accession>A0ABW5XHT0</accession>
<evidence type="ECO:0000313" key="3">
    <source>
        <dbReference type="Proteomes" id="UP001597391"/>
    </source>
</evidence>
<sequence>MSTIHAVESRQQSVGSTRFRTRLTGLLYLAGSLIYLTVFAVKFASRELEDHGFLEATSLLLVSIAALALLLVRLFQDPAAPSSSPGFVVSTRRSRILLRTLAVLHVIAAAIFASSAQPLLSIAMLVLGVLLAINTLRSPLPYLYNRFFRAEARR</sequence>
<feature type="transmembrane region" description="Helical" evidence="1">
    <location>
        <begin position="56"/>
        <end position="75"/>
    </location>
</feature>
<dbReference type="EMBL" id="JBHUOP010000004">
    <property type="protein sequence ID" value="MFD2840805.1"/>
    <property type="molecule type" value="Genomic_DNA"/>
</dbReference>
<proteinExistence type="predicted"/>
<protein>
    <recommendedName>
        <fullName evidence="4">Integral membrane protein</fullName>
    </recommendedName>
</protein>